<comment type="caution">
    <text evidence="1">The sequence shown here is derived from an EMBL/GenBank/DDBJ whole genome shotgun (WGS) entry which is preliminary data.</text>
</comment>
<sequence>VVSYDISVVAWEMGSGSTRACKRISYFHKELRRSNLRKLSSAMKHNLQIIIPFNRKTAIFHALRHNGNRNRIIYPDTLPTIQPKLPDNNALQLG</sequence>
<dbReference type="Proteomes" id="UP001341840">
    <property type="component" value="Unassembled WGS sequence"/>
</dbReference>
<gene>
    <name evidence="1" type="ORF">PIB30_098957</name>
</gene>
<keyword evidence="2" id="KW-1185">Reference proteome</keyword>
<name>A0ABU6QW52_9FABA</name>
<dbReference type="EMBL" id="JASCZI010002590">
    <property type="protein sequence ID" value="MED6116297.1"/>
    <property type="molecule type" value="Genomic_DNA"/>
</dbReference>
<protein>
    <submittedName>
        <fullName evidence="1">Uncharacterized protein</fullName>
    </submittedName>
</protein>
<evidence type="ECO:0000313" key="2">
    <source>
        <dbReference type="Proteomes" id="UP001341840"/>
    </source>
</evidence>
<reference evidence="1 2" key="1">
    <citation type="journal article" date="2023" name="Plants (Basel)">
        <title>Bridging the Gap: Combining Genomics and Transcriptomics Approaches to Understand Stylosanthes scabra, an Orphan Legume from the Brazilian Caatinga.</title>
        <authorList>
            <person name="Ferreira-Neto J.R.C."/>
            <person name="da Silva M.D."/>
            <person name="Binneck E."/>
            <person name="de Melo N.F."/>
            <person name="da Silva R.H."/>
            <person name="de Melo A.L.T.M."/>
            <person name="Pandolfi V."/>
            <person name="Bustamante F.O."/>
            <person name="Brasileiro-Vidal A.C."/>
            <person name="Benko-Iseppon A.M."/>
        </authorList>
    </citation>
    <scope>NUCLEOTIDE SEQUENCE [LARGE SCALE GENOMIC DNA]</scope>
    <source>
        <tissue evidence="1">Leaves</tissue>
    </source>
</reference>
<accession>A0ABU6QW52</accession>
<evidence type="ECO:0000313" key="1">
    <source>
        <dbReference type="EMBL" id="MED6116297.1"/>
    </source>
</evidence>
<proteinExistence type="predicted"/>
<organism evidence="1 2">
    <name type="scientific">Stylosanthes scabra</name>
    <dbReference type="NCBI Taxonomy" id="79078"/>
    <lineage>
        <taxon>Eukaryota</taxon>
        <taxon>Viridiplantae</taxon>
        <taxon>Streptophyta</taxon>
        <taxon>Embryophyta</taxon>
        <taxon>Tracheophyta</taxon>
        <taxon>Spermatophyta</taxon>
        <taxon>Magnoliopsida</taxon>
        <taxon>eudicotyledons</taxon>
        <taxon>Gunneridae</taxon>
        <taxon>Pentapetalae</taxon>
        <taxon>rosids</taxon>
        <taxon>fabids</taxon>
        <taxon>Fabales</taxon>
        <taxon>Fabaceae</taxon>
        <taxon>Papilionoideae</taxon>
        <taxon>50 kb inversion clade</taxon>
        <taxon>dalbergioids sensu lato</taxon>
        <taxon>Dalbergieae</taxon>
        <taxon>Pterocarpus clade</taxon>
        <taxon>Stylosanthes</taxon>
    </lineage>
</organism>
<feature type="non-terminal residue" evidence="1">
    <location>
        <position position="1"/>
    </location>
</feature>